<keyword evidence="2" id="KW-0945">Host-virus interaction</keyword>
<organism evidence="4 5">
    <name type="scientific">Photorhabdus khanii subsp. guanajuatensis</name>
    <dbReference type="NCBI Taxonomy" id="2100166"/>
    <lineage>
        <taxon>Bacteria</taxon>
        <taxon>Pseudomonadati</taxon>
        <taxon>Pseudomonadota</taxon>
        <taxon>Gammaproteobacteria</taxon>
        <taxon>Enterobacterales</taxon>
        <taxon>Morganellaceae</taxon>
        <taxon>Photorhabdus</taxon>
    </lineage>
</organism>
<evidence type="ECO:0000256" key="2">
    <source>
        <dbReference type="ARBA" id="ARBA00022581"/>
    </source>
</evidence>
<sequence>MNAEKNSITETDNNISASDLKNRFKEGSIPLQTDFANLIDIADIGRRAVGKAPDQTNNPNSALEMDDSSGLAVKVNPDGGLKAKSNGISVKMKDHSLISDVDGLAVNKGKGLYINDNKLEINNNDGIEVVNEGVKVKASNGINVDSSGVSVKAKREHGGIAVNEDGVSIIPDTTTGIMITQNGLGIYLGDGLKCDKAGEKLHVDINAIASKLADLIIPRGTIVPFYGNDDYPPAGWAWCDGGNDRPDLNTNREAHDSGENINIISGWGSKKRNYWQVELGHHVCINVYFMRYMIKI</sequence>
<comment type="subcellular location">
    <subcellularLocation>
        <location evidence="1">Virion</location>
    </subcellularLocation>
</comment>
<dbReference type="AlphaFoldDB" id="A0A4R4JS42"/>
<comment type="caution">
    <text evidence="4">The sequence shown here is derived from an EMBL/GenBank/DDBJ whole genome shotgun (WGS) entry which is preliminary data.</text>
</comment>
<proteinExistence type="predicted"/>
<dbReference type="InterPro" id="IPR009013">
    <property type="entry name" value="Attachment_protein_shaft_sf"/>
</dbReference>
<evidence type="ECO:0000313" key="5">
    <source>
        <dbReference type="Proteomes" id="UP000295598"/>
    </source>
</evidence>
<accession>A0A4R4JS42</accession>
<dbReference type="SUPFAM" id="SSF51225">
    <property type="entry name" value="Fibre shaft of virus attachment proteins"/>
    <property type="match status" value="1"/>
</dbReference>
<dbReference type="Gene3D" id="2.10.25.20">
    <property type="entry name" value="reovirus attachment protein sigma1, domain 1"/>
    <property type="match status" value="1"/>
</dbReference>
<feature type="region of interest" description="Disordered" evidence="3">
    <location>
        <begin position="50"/>
        <end position="70"/>
    </location>
</feature>
<evidence type="ECO:0000313" key="4">
    <source>
        <dbReference type="EMBL" id="TDB57283.1"/>
    </source>
</evidence>
<name>A0A4R4JS42_9GAMM</name>
<dbReference type="Gene3D" id="6.20.10.20">
    <property type="match status" value="1"/>
</dbReference>
<protein>
    <recommendedName>
        <fullName evidence="6">Tail fiber protein</fullName>
    </recommendedName>
</protein>
<dbReference type="GO" id="GO:0019062">
    <property type="term" value="P:virion attachment to host cell"/>
    <property type="evidence" value="ECO:0007669"/>
    <property type="project" value="InterPro"/>
</dbReference>
<dbReference type="EMBL" id="PUJY01000016">
    <property type="protein sequence ID" value="TDB57283.1"/>
    <property type="molecule type" value="Genomic_DNA"/>
</dbReference>
<reference evidence="4 5" key="1">
    <citation type="journal article" date="2019" name="Int. J. Syst. Evol. Microbiol.">
        <title>Photorhabdus khanii subsp. guanajuatensis subsp. nov., isolated from Heterorhabditis atacamensis, and Photorhabdus luminescens subsp. mexicana subsp. nov., isolated from Heterorhabditis mexicana entomopathogenic nematodes.</title>
        <authorList>
            <person name="Machado R.A.R."/>
            <person name="Bruno P."/>
            <person name="Arce C.C.M."/>
            <person name="Liechti N."/>
            <person name="Kohler A."/>
            <person name="Bernal J."/>
            <person name="Bruggmann R."/>
            <person name="Turlings T.C.J."/>
        </authorList>
    </citation>
    <scope>NUCLEOTIDE SEQUENCE [LARGE SCALE GENOMIC DNA]</scope>
    <source>
        <strain evidence="4 5">MEX20-17</strain>
    </source>
</reference>
<evidence type="ECO:0000256" key="3">
    <source>
        <dbReference type="SAM" id="MobiDB-lite"/>
    </source>
</evidence>
<evidence type="ECO:0000256" key="1">
    <source>
        <dbReference type="ARBA" id="ARBA00004328"/>
    </source>
</evidence>
<dbReference type="RefSeq" id="WP_132354540.1">
    <property type="nucleotide sequence ID" value="NZ_CAWOJO010000016.1"/>
</dbReference>
<gene>
    <name evidence="4" type="ORF">C5467_11610</name>
</gene>
<dbReference type="Proteomes" id="UP000295598">
    <property type="component" value="Unassembled WGS sequence"/>
</dbReference>
<evidence type="ECO:0008006" key="6">
    <source>
        <dbReference type="Google" id="ProtNLM"/>
    </source>
</evidence>